<dbReference type="AlphaFoldDB" id="A0A0B7HD25"/>
<accession>A0A0B7HD25</accession>
<dbReference type="EMBL" id="CDOD01000034">
    <property type="protein sequence ID" value="CEN37601.1"/>
    <property type="molecule type" value="Genomic_DNA"/>
</dbReference>
<protein>
    <recommendedName>
        <fullName evidence="3">DUF4157 domain-containing protein</fullName>
    </recommendedName>
</protein>
<dbReference type="Proteomes" id="UP000038055">
    <property type="component" value="Unassembled WGS sequence"/>
</dbReference>
<evidence type="ECO:0000313" key="2">
    <source>
        <dbReference type="Proteomes" id="UP000038055"/>
    </source>
</evidence>
<proteinExistence type="predicted"/>
<name>A0A0B7HD25_9FLAO</name>
<evidence type="ECO:0008006" key="3">
    <source>
        <dbReference type="Google" id="ProtNLM"/>
    </source>
</evidence>
<evidence type="ECO:0000313" key="1">
    <source>
        <dbReference type="EMBL" id="CEN37601.1"/>
    </source>
</evidence>
<organism evidence="1 2">
    <name type="scientific">Capnocytophaga cynodegmi</name>
    <dbReference type="NCBI Taxonomy" id="28189"/>
    <lineage>
        <taxon>Bacteria</taxon>
        <taxon>Pseudomonadati</taxon>
        <taxon>Bacteroidota</taxon>
        <taxon>Flavobacteriia</taxon>
        <taxon>Flavobacteriales</taxon>
        <taxon>Flavobacteriaceae</taxon>
        <taxon>Capnocytophaga</taxon>
    </lineage>
</organism>
<reference evidence="2" key="1">
    <citation type="submission" date="2015-01" db="EMBL/GenBank/DDBJ databases">
        <authorList>
            <person name="MANFREDI Pablo"/>
        </authorList>
    </citation>
    <scope>NUCLEOTIDE SEQUENCE [LARGE SCALE GENOMIC DNA]</scope>
    <source>
        <strain evidence="2">Ccyn2B</strain>
    </source>
</reference>
<gene>
    <name evidence="1" type="ORF">CCYN2B_40147</name>
</gene>
<keyword evidence="2" id="KW-1185">Reference proteome</keyword>
<sequence>MTIPPFGIFILLKHKGNVNLLNHELIHWKQYKRMSLFVFYFRYLFEMLKYGYDLSPMEIEARFVESDFCKLNYSDCVRSGVARTVSNENFF</sequence>